<reference evidence="3" key="1">
    <citation type="submission" date="2017-06" db="EMBL/GenBank/DDBJ databases">
        <authorList>
            <person name="Varghese N."/>
            <person name="Submissions S."/>
        </authorList>
    </citation>
    <scope>NUCLEOTIDE SEQUENCE [LARGE SCALE GENOMIC DNA]</scope>
    <source>
        <strain evidence="3">JAD2</strain>
    </source>
</reference>
<dbReference type="InterPro" id="IPR016024">
    <property type="entry name" value="ARM-type_fold"/>
</dbReference>
<dbReference type="InterPro" id="IPR011989">
    <property type="entry name" value="ARM-like"/>
</dbReference>
<evidence type="ECO:0000256" key="1">
    <source>
        <dbReference type="ARBA" id="ARBA00022737"/>
    </source>
</evidence>
<evidence type="ECO:0000313" key="3">
    <source>
        <dbReference type="Proteomes" id="UP000197025"/>
    </source>
</evidence>
<accession>A0A212RAU1</accession>
<keyword evidence="3" id="KW-1185">Reference proteome</keyword>
<dbReference type="RefSeq" id="WP_088571726.1">
    <property type="nucleotide sequence ID" value="NZ_FYEK01000041.1"/>
</dbReference>
<dbReference type="GO" id="GO:0016491">
    <property type="term" value="F:oxidoreductase activity"/>
    <property type="evidence" value="ECO:0007669"/>
    <property type="project" value="TreeGrafter"/>
</dbReference>
<dbReference type="SMART" id="SM00567">
    <property type="entry name" value="EZ_HEAT"/>
    <property type="match status" value="3"/>
</dbReference>
<dbReference type="AlphaFoldDB" id="A0A212RAU1"/>
<dbReference type="InterPro" id="IPR000357">
    <property type="entry name" value="HEAT"/>
</dbReference>
<evidence type="ECO:0000313" key="2">
    <source>
        <dbReference type="EMBL" id="SNB69376.1"/>
    </source>
</evidence>
<dbReference type="EMBL" id="FYEK01000041">
    <property type="protein sequence ID" value="SNB69376.1"/>
    <property type="molecule type" value="Genomic_DNA"/>
</dbReference>
<proteinExistence type="predicted"/>
<sequence>MDLRAWRRRWQEDPQGAEAQLSALREDPEVLAAWVEDLLRDPDPEARAWACRLSVELPDARGEEALLRALEDPEPEVRAAAAWALGARPREAEAPRIAQALCARLQDLPWVAWVAAEALARYGEAALDPLIEGLRHPNPQVRILAARALARIASPRSLPALMAAREDPSLLVRHFAEVGLDRLFPTQWVWMAG</sequence>
<gene>
    <name evidence="2" type="ORF">SAMN02746019_00015510</name>
</gene>
<dbReference type="SUPFAM" id="SSF48371">
    <property type="entry name" value="ARM repeat"/>
    <property type="match status" value="1"/>
</dbReference>
<dbReference type="Gene3D" id="1.25.10.10">
    <property type="entry name" value="Leucine-rich Repeat Variant"/>
    <property type="match status" value="1"/>
</dbReference>
<organism evidence="2 3">
    <name type="scientific">Thermoflexus hugenholtzii JAD2</name>
    <dbReference type="NCBI Taxonomy" id="877466"/>
    <lineage>
        <taxon>Bacteria</taxon>
        <taxon>Bacillati</taxon>
        <taxon>Chloroflexota</taxon>
        <taxon>Thermoflexia</taxon>
        <taxon>Thermoflexales</taxon>
        <taxon>Thermoflexaceae</taxon>
        <taxon>Thermoflexus</taxon>
    </lineage>
</organism>
<name>A0A212RAU1_9CHLR</name>
<dbReference type="Pfam" id="PF02985">
    <property type="entry name" value="HEAT"/>
    <property type="match status" value="1"/>
</dbReference>
<dbReference type="PANTHER" id="PTHR12697">
    <property type="entry name" value="PBS LYASE HEAT-LIKE PROTEIN"/>
    <property type="match status" value="1"/>
</dbReference>
<dbReference type="Proteomes" id="UP000197025">
    <property type="component" value="Unassembled WGS sequence"/>
</dbReference>
<dbReference type="InParanoid" id="A0A212RAU1"/>
<dbReference type="Pfam" id="PF13646">
    <property type="entry name" value="HEAT_2"/>
    <property type="match status" value="1"/>
</dbReference>
<dbReference type="PANTHER" id="PTHR12697:SF38">
    <property type="entry name" value="PBS LYASE HEAT DOMAIN PROTEIN REPEAT-CONTAINING PROTEIN"/>
    <property type="match status" value="1"/>
</dbReference>
<dbReference type="InterPro" id="IPR004155">
    <property type="entry name" value="PBS_lyase_HEAT"/>
</dbReference>
<protein>
    <submittedName>
        <fullName evidence="2">FOG: HEAT repeat</fullName>
    </submittedName>
</protein>
<keyword evidence="1" id="KW-0677">Repeat</keyword>